<dbReference type="EMBL" id="CASHSV030000206">
    <property type="protein sequence ID" value="CAJ2653661.1"/>
    <property type="molecule type" value="Genomic_DNA"/>
</dbReference>
<protein>
    <submittedName>
        <fullName evidence="1">Uncharacterized protein</fullName>
    </submittedName>
</protein>
<keyword evidence="2" id="KW-1185">Reference proteome</keyword>
<organism evidence="1 2">
    <name type="scientific">Trifolium pratense</name>
    <name type="common">Red clover</name>
    <dbReference type="NCBI Taxonomy" id="57577"/>
    <lineage>
        <taxon>Eukaryota</taxon>
        <taxon>Viridiplantae</taxon>
        <taxon>Streptophyta</taxon>
        <taxon>Embryophyta</taxon>
        <taxon>Tracheophyta</taxon>
        <taxon>Spermatophyta</taxon>
        <taxon>Magnoliopsida</taxon>
        <taxon>eudicotyledons</taxon>
        <taxon>Gunneridae</taxon>
        <taxon>Pentapetalae</taxon>
        <taxon>rosids</taxon>
        <taxon>fabids</taxon>
        <taxon>Fabales</taxon>
        <taxon>Fabaceae</taxon>
        <taxon>Papilionoideae</taxon>
        <taxon>50 kb inversion clade</taxon>
        <taxon>NPAAA clade</taxon>
        <taxon>Hologalegina</taxon>
        <taxon>IRL clade</taxon>
        <taxon>Trifolieae</taxon>
        <taxon>Trifolium</taxon>
    </lineage>
</organism>
<sequence length="178" mass="20935">MRIWIWMGMGMSITLVLESWVPQVLMAYFVCVLSTISIGNLYYGIHATNEFKVIPSSLDESKAFLMLGFAIPRYHLVGYDHIKDDYKVIRFMDCDGDDDDDYGDNDDDDYDDKIVSFWEIYSLNSNLWRKIDVDMPLYSAKKNMYMDGVSHWWDRNETHSYLMSFDFDNESFTTTPIP</sequence>
<name>A0ACB0KAY1_TRIPR</name>
<evidence type="ECO:0000313" key="1">
    <source>
        <dbReference type="EMBL" id="CAJ2653661.1"/>
    </source>
</evidence>
<evidence type="ECO:0000313" key="2">
    <source>
        <dbReference type="Proteomes" id="UP001177021"/>
    </source>
</evidence>
<gene>
    <name evidence="1" type="ORF">MILVUS5_LOCUS20961</name>
</gene>
<dbReference type="Proteomes" id="UP001177021">
    <property type="component" value="Unassembled WGS sequence"/>
</dbReference>
<proteinExistence type="predicted"/>
<accession>A0ACB0KAY1</accession>
<comment type="caution">
    <text evidence="1">The sequence shown here is derived from an EMBL/GenBank/DDBJ whole genome shotgun (WGS) entry which is preliminary data.</text>
</comment>
<reference evidence="1" key="1">
    <citation type="submission" date="2023-10" db="EMBL/GenBank/DDBJ databases">
        <authorList>
            <person name="Rodriguez Cubillos JULIANA M."/>
            <person name="De Vega J."/>
        </authorList>
    </citation>
    <scope>NUCLEOTIDE SEQUENCE</scope>
</reference>